<evidence type="ECO:0000313" key="9">
    <source>
        <dbReference type="Proteomes" id="UP001500367"/>
    </source>
</evidence>
<keyword evidence="2" id="KW-0677">Repeat</keyword>
<evidence type="ECO:0000256" key="1">
    <source>
        <dbReference type="ARBA" id="ARBA00008165"/>
    </source>
</evidence>
<dbReference type="PANTHER" id="PTHR42745:SF1">
    <property type="entry name" value="ARABINOSE 5-PHOSPHATE ISOMERASE KDSD"/>
    <property type="match status" value="1"/>
</dbReference>
<dbReference type="InterPro" id="IPR000644">
    <property type="entry name" value="CBS_dom"/>
</dbReference>
<gene>
    <name evidence="8" type="ORF">GCM10022389_22180</name>
</gene>
<accession>A0ABP7VW91</accession>
<dbReference type="InterPro" id="IPR004800">
    <property type="entry name" value="KdsD/KpsF-type"/>
</dbReference>
<dbReference type="Gene3D" id="3.10.580.10">
    <property type="entry name" value="CBS-domain"/>
    <property type="match status" value="1"/>
</dbReference>
<dbReference type="InterPro" id="IPR046348">
    <property type="entry name" value="SIS_dom_sf"/>
</dbReference>
<feature type="domain" description="SIS" evidence="7">
    <location>
        <begin position="36"/>
        <end position="179"/>
    </location>
</feature>
<feature type="domain" description="CBS" evidence="6">
    <location>
        <begin position="204"/>
        <end position="261"/>
    </location>
</feature>
<dbReference type="InterPro" id="IPR001347">
    <property type="entry name" value="SIS_dom"/>
</dbReference>
<dbReference type="Gene3D" id="3.40.50.10490">
    <property type="entry name" value="Glucose-6-phosphate isomerase like protein, domain 1"/>
    <property type="match status" value="1"/>
</dbReference>
<keyword evidence="3 5" id="KW-0129">CBS domain</keyword>
<evidence type="ECO:0000259" key="7">
    <source>
        <dbReference type="PROSITE" id="PS51464"/>
    </source>
</evidence>
<dbReference type="NCBIfam" id="TIGR00393">
    <property type="entry name" value="kpsF"/>
    <property type="match status" value="1"/>
</dbReference>
<dbReference type="Pfam" id="PF00571">
    <property type="entry name" value="CBS"/>
    <property type="match status" value="2"/>
</dbReference>
<dbReference type="SMART" id="SM00116">
    <property type="entry name" value="CBS"/>
    <property type="match status" value="2"/>
</dbReference>
<keyword evidence="9" id="KW-1185">Reference proteome</keyword>
<feature type="domain" description="CBS" evidence="6">
    <location>
        <begin position="270"/>
        <end position="321"/>
    </location>
</feature>
<keyword evidence="8" id="KW-0413">Isomerase</keyword>
<dbReference type="InterPro" id="IPR035474">
    <property type="entry name" value="SIS_Kpsf"/>
</dbReference>
<reference evidence="9" key="1">
    <citation type="journal article" date="2019" name="Int. J. Syst. Evol. Microbiol.">
        <title>The Global Catalogue of Microorganisms (GCM) 10K type strain sequencing project: providing services to taxonomists for standard genome sequencing and annotation.</title>
        <authorList>
            <consortium name="The Broad Institute Genomics Platform"/>
            <consortium name="The Broad Institute Genome Sequencing Center for Infectious Disease"/>
            <person name="Wu L."/>
            <person name="Ma J."/>
        </authorList>
    </citation>
    <scope>NUCLEOTIDE SEQUENCE [LARGE SCALE GENOMIC DNA]</scope>
    <source>
        <strain evidence="9">JCM 17069</strain>
    </source>
</reference>
<sequence length="321" mass="34792">MITKENIIESAKKTLLSESQSIAKLTDFIDNSFVEAVEIIYNTKGRLIVTGIGKSAIIAQKIVATMNSTGTPSMFLHASEAIHGDLGMVQDGDVVICISKSGNSPEIKVLVPLLKRFGNKLIGITGNITSFLGKESDITLNTYVESEACPNNLAPTNSTTAQLVMGDAMAVALMEMRNFKAEDFAKYHPGGALGKKLLLRVQDMLDTSRKPFVSPDSSIKNVIVEISEKRLGVAAVIENDKVVGIITDGDIRRMLNKTETITGLTAKDIMTVNPKTIKTSDMVVDALNILEDFSITQLVVVDNNEYKGVIHLHDILKEGIV</sequence>
<evidence type="ECO:0000256" key="5">
    <source>
        <dbReference type="PROSITE-ProRule" id="PRU00703"/>
    </source>
</evidence>
<dbReference type="CDD" id="cd05014">
    <property type="entry name" value="SIS_Kpsf"/>
    <property type="match status" value="1"/>
</dbReference>
<dbReference type="RefSeq" id="WP_344816776.1">
    <property type="nucleotide sequence ID" value="NZ_BAABCT010000006.1"/>
</dbReference>
<dbReference type="EMBL" id="BAABCT010000006">
    <property type="protein sequence ID" value="GAA4075936.1"/>
    <property type="molecule type" value="Genomic_DNA"/>
</dbReference>
<name>A0ABP7VW91_9FLAO</name>
<evidence type="ECO:0000259" key="6">
    <source>
        <dbReference type="PROSITE" id="PS51371"/>
    </source>
</evidence>
<proteinExistence type="inferred from homology"/>
<organism evidence="8 9">
    <name type="scientific">Flavobacterium cheonanense</name>
    <dbReference type="NCBI Taxonomy" id="706183"/>
    <lineage>
        <taxon>Bacteria</taxon>
        <taxon>Pseudomonadati</taxon>
        <taxon>Bacteroidota</taxon>
        <taxon>Flavobacteriia</taxon>
        <taxon>Flavobacteriales</taxon>
        <taxon>Flavobacteriaceae</taxon>
        <taxon>Flavobacterium</taxon>
    </lineage>
</organism>
<evidence type="ECO:0000256" key="4">
    <source>
        <dbReference type="PIRNR" id="PIRNR004692"/>
    </source>
</evidence>
<protein>
    <submittedName>
        <fullName evidence="8">KpsF/GutQ family sugar-phosphate isomerase</fullName>
    </submittedName>
</protein>
<dbReference type="PANTHER" id="PTHR42745">
    <property type="match status" value="1"/>
</dbReference>
<dbReference type="Proteomes" id="UP001500367">
    <property type="component" value="Unassembled WGS sequence"/>
</dbReference>
<dbReference type="GO" id="GO:0016853">
    <property type="term" value="F:isomerase activity"/>
    <property type="evidence" value="ECO:0007669"/>
    <property type="project" value="UniProtKB-KW"/>
</dbReference>
<evidence type="ECO:0000256" key="3">
    <source>
        <dbReference type="ARBA" id="ARBA00023122"/>
    </source>
</evidence>
<dbReference type="InterPro" id="IPR050986">
    <property type="entry name" value="GutQ/KpsF_isomerases"/>
</dbReference>
<dbReference type="InterPro" id="IPR046342">
    <property type="entry name" value="CBS_dom_sf"/>
</dbReference>
<evidence type="ECO:0000256" key="2">
    <source>
        <dbReference type="ARBA" id="ARBA00022737"/>
    </source>
</evidence>
<dbReference type="Pfam" id="PF01380">
    <property type="entry name" value="SIS"/>
    <property type="match status" value="1"/>
</dbReference>
<dbReference type="CDD" id="cd04604">
    <property type="entry name" value="CBS_pair_SIS_assoc"/>
    <property type="match status" value="1"/>
</dbReference>
<dbReference type="PROSITE" id="PS51464">
    <property type="entry name" value="SIS"/>
    <property type="match status" value="1"/>
</dbReference>
<dbReference type="SUPFAM" id="SSF53697">
    <property type="entry name" value="SIS domain"/>
    <property type="match status" value="1"/>
</dbReference>
<comment type="similarity">
    <text evidence="1 4">Belongs to the SIS family. GutQ/KpsF subfamily.</text>
</comment>
<dbReference type="PIRSF" id="PIRSF004692">
    <property type="entry name" value="KdsD_KpsF"/>
    <property type="match status" value="1"/>
</dbReference>
<dbReference type="PROSITE" id="PS51371">
    <property type="entry name" value="CBS"/>
    <property type="match status" value="2"/>
</dbReference>
<comment type="caution">
    <text evidence="8">The sequence shown here is derived from an EMBL/GenBank/DDBJ whole genome shotgun (WGS) entry which is preliminary data.</text>
</comment>
<evidence type="ECO:0000313" key="8">
    <source>
        <dbReference type="EMBL" id="GAA4075936.1"/>
    </source>
</evidence>